<comment type="caution">
    <text evidence="10">The sequence shown here is derived from an EMBL/GenBank/DDBJ whole genome shotgun (WGS) entry which is preliminary data.</text>
</comment>
<proteinExistence type="inferred from homology"/>
<keyword evidence="6" id="KW-0560">Oxidoreductase</keyword>
<organism evidence="10 11">
    <name type="scientific">Anseongella ginsenosidimutans</name>
    <dbReference type="NCBI Taxonomy" id="496056"/>
    <lineage>
        <taxon>Bacteria</taxon>
        <taxon>Pseudomonadati</taxon>
        <taxon>Bacteroidota</taxon>
        <taxon>Sphingobacteriia</taxon>
        <taxon>Sphingobacteriales</taxon>
        <taxon>Sphingobacteriaceae</taxon>
        <taxon>Anseongella</taxon>
    </lineage>
</organism>
<comment type="similarity">
    <text evidence="2">Belongs to the bacterial PQQ dehydrogenase family.</text>
</comment>
<dbReference type="PROSITE" id="PS51007">
    <property type="entry name" value="CYTC"/>
    <property type="match status" value="1"/>
</dbReference>
<dbReference type="SUPFAM" id="SSF46626">
    <property type="entry name" value="Cytochrome c"/>
    <property type="match status" value="1"/>
</dbReference>
<dbReference type="CDD" id="cd10280">
    <property type="entry name" value="PQQ_mGDH"/>
    <property type="match status" value="1"/>
</dbReference>
<dbReference type="PANTHER" id="PTHR32303:SF4">
    <property type="entry name" value="QUINOPROTEIN GLUCOSE DEHYDROGENASE"/>
    <property type="match status" value="1"/>
</dbReference>
<evidence type="ECO:0000313" key="11">
    <source>
        <dbReference type="Proteomes" id="UP000295807"/>
    </source>
</evidence>
<dbReference type="InterPro" id="IPR018391">
    <property type="entry name" value="PQQ_b-propeller_rpt"/>
</dbReference>
<comment type="cofactor">
    <cofactor evidence="1">
        <name>pyrroloquinoline quinone</name>
        <dbReference type="ChEBI" id="CHEBI:58442"/>
    </cofactor>
</comment>
<dbReference type="GO" id="GO:0009055">
    <property type="term" value="F:electron transfer activity"/>
    <property type="evidence" value="ECO:0007669"/>
    <property type="project" value="InterPro"/>
</dbReference>
<dbReference type="EMBL" id="SMAD01000005">
    <property type="protein sequence ID" value="TCS87234.1"/>
    <property type="molecule type" value="Genomic_DNA"/>
</dbReference>
<evidence type="ECO:0000256" key="2">
    <source>
        <dbReference type="ARBA" id="ARBA00008156"/>
    </source>
</evidence>
<dbReference type="InterPro" id="IPR036909">
    <property type="entry name" value="Cyt_c-like_dom_sf"/>
</dbReference>
<dbReference type="SMART" id="SM00564">
    <property type="entry name" value="PQQ"/>
    <property type="match status" value="5"/>
</dbReference>
<feature type="domain" description="Cytochrome c" evidence="9">
    <location>
        <begin position="477"/>
        <end position="552"/>
    </location>
</feature>
<gene>
    <name evidence="10" type="ORF">EDD80_10547</name>
</gene>
<dbReference type="GO" id="GO:0020037">
    <property type="term" value="F:heme binding"/>
    <property type="evidence" value="ECO:0007669"/>
    <property type="project" value="InterPro"/>
</dbReference>
<evidence type="ECO:0000259" key="9">
    <source>
        <dbReference type="PROSITE" id="PS51007"/>
    </source>
</evidence>
<protein>
    <submittedName>
        <fullName evidence="10">Quinoprotein glucose dehydrogenase</fullName>
    </submittedName>
</protein>
<accession>A0A4R3KRD5</accession>
<evidence type="ECO:0000256" key="4">
    <source>
        <dbReference type="ARBA" id="ARBA00022723"/>
    </source>
</evidence>
<dbReference type="PROSITE" id="PS51257">
    <property type="entry name" value="PROKAR_LIPOPROTEIN"/>
    <property type="match status" value="1"/>
</dbReference>
<dbReference type="InterPro" id="IPR017511">
    <property type="entry name" value="PQQ_mDH"/>
</dbReference>
<dbReference type="GO" id="GO:0048038">
    <property type="term" value="F:quinone binding"/>
    <property type="evidence" value="ECO:0007669"/>
    <property type="project" value="InterPro"/>
</dbReference>
<dbReference type="Pfam" id="PF00034">
    <property type="entry name" value="Cytochrom_C"/>
    <property type="match status" value="1"/>
</dbReference>
<keyword evidence="5" id="KW-0732">Signal</keyword>
<sequence length="705" mass="76638">MKLLLFISAVLACACQPFGTGNQDSKKKFRSWEIAGGGLGESIRYSSLKEINRENVGRLEVAWTYHTGDADTGNNSQIQCNPIIVDGTLYGTSPALKLIALDAATGKERWIFDPVTDPNHAITNNRGVTWWENGKDKRILYAAGSMLYAVNARTGKLVESFGSNGKLDLHTGLDERSGQLFVSATSPGIIYRDLFIIGTRVSEGSDAASGDIRAFNAETGELAWIFHTIPRPGETGYETWEDKDAWKKTGGANSWAGMSIDMERGIVFVPTGSAGPDFYGGNRKGANLFANCVLALDAATGKRLWHFQTIHHDLWDRDVPSAPGLVRVQYNGSQRDAVAQATKTGFIFLLDRETGRPLFPVEEKQVPVQPALPGEKPWPTQPVPLKPAPFLRQEFKPEAINRYASLSDKEKIKRQLEQLNYSHMFSPPSLSGIVMFPGFDGGAEWGGTAFDPATGLFYVNSNEVPWAMTMVGSALTGGVSAGRRAYLANCVTCHGPDQKGSGDFPSLESIDTAYSRGELLTLLNQGRRRMPGFSHLSAAEKTGLINYLLEEQQAETSGATEVDRYVMTGYKKMQTTDGYPAIDPPWGTLNAINLNTGEYAWRIPLGEYPELKARGIPPTGTENYGGPVVTAGGLLFIAATPDTRFRAFDKKTGELLWEKILPAPGFATPAVYEVEGRQYVVIACGGGKLGSPSGDAYVAFALPEM</sequence>
<dbReference type="InterPro" id="IPR002372">
    <property type="entry name" value="PQQ_rpt_dom"/>
</dbReference>
<dbReference type="SUPFAM" id="SSF50998">
    <property type="entry name" value="Quinoprotein alcohol dehydrogenase-like"/>
    <property type="match status" value="1"/>
</dbReference>
<dbReference type="GO" id="GO:0016614">
    <property type="term" value="F:oxidoreductase activity, acting on CH-OH group of donors"/>
    <property type="evidence" value="ECO:0007669"/>
    <property type="project" value="InterPro"/>
</dbReference>
<evidence type="ECO:0000256" key="3">
    <source>
        <dbReference type="ARBA" id="ARBA00022617"/>
    </source>
</evidence>
<keyword evidence="11" id="KW-1185">Reference proteome</keyword>
<dbReference type="RefSeq" id="WP_132129035.1">
    <property type="nucleotide sequence ID" value="NZ_CP042432.1"/>
</dbReference>
<evidence type="ECO:0000256" key="8">
    <source>
        <dbReference type="PROSITE-ProRule" id="PRU00433"/>
    </source>
</evidence>
<evidence type="ECO:0000256" key="7">
    <source>
        <dbReference type="ARBA" id="ARBA00023004"/>
    </source>
</evidence>
<reference evidence="10 11" key="1">
    <citation type="submission" date="2019-03" db="EMBL/GenBank/DDBJ databases">
        <title>Genomic Encyclopedia of Type Strains, Phase IV (KMG-IV): sequencing the most valuable type-strain genomes for metagenomic binning, comparative biology and taxonomic classification.</title>
        <authorList>
            <person name="Goeker M."/>
        </authorList>
    </citation>
    <scope>NUCLEOTIDE SEQUENCE [LARGE SCALE GENOMIC DNA]</scope>
    <source>
        <strain evidence="10 11">DSM 21100</strain>
    </source>
</reference>
<keyword evidence="7 8" id="KW-0408">Iron</keyword>
<dbReference type="Proteomes" id="UP000295807">
    <property type="component" value="Unassembled WGS sequence"/>
</dbReference>
<keyword evidence="3 8" id="KW-0349">Heme</keyword>
<dbReference type="GO" id="GO:0016020">
    <property type="term" value="C:membrane"/>
    <property type="evidence" value="ECO:0007669"/>
    <property type="project" value="InterPro"/>
</dbReference>
<dbReference type="OrthoDB" id="9794322at2"/>
<dbReference type="GO" id="GO:0046872">
    <property type="term" value="F:metal ion binding"/>
    <property type="evidence" value="ECO:0007669"/>
    <property type="project" value="UniProtKB-KW"/>
</dbReference>
<keyword evidence="4 8" id="KW-0479">Metal-binding</keyword>
<dbReference type="InterPro" id="IPR009056">
    <property type="entry name" value="Cyt_c-like_dom"/>
</dbReference>
<dbReference type="Gene3D" id="2.140.10.10">
    <property type="entry name" value="Quinoprotein alcohol dehydrogenase-like superfamily"/>
    <property type="match status" value="2"/>
</dbReference>
<dbReference type="PANTHER" id="PTHR32303">
    <property type="entry name" value="QUINOPROTEIN ALCOHOL DEHYDROGENASE (CYTOCHROME C)"/>
    <property type="match status" value="1"/>
</dbReference>
<evidence type="ECO:0000313" key="10">
    <source>
        <dbReference type="EMBL" id="TCS87234.1"/>
    </source>
</evidence>
<evidence type="ECO:0000256" key="6">
    <source>
        <dbReference type="ARBA" id="ARBA00023002"/>
    </source>
</evidence>
<evidence type="ECO:0000256" key="5">
    <source>
        <dbReference type="ARBA" id="ARBA00022729"/>
    </source>
</evidence>
<dbReference type="Pfam" id="PF01011">
    <property type="entry name" value="PQQ"/>
    <property type="match status" value="2"/>
</dbReference>
<dbReference type="AlphaFoldDB" id="A0A4R3KRD5"/>
<dbReference type="InterPro" id="IPR011047">
    <property type="entry name" value="Quinoprotein_ADH-like_sf"/>
</dbReference>
<evidence type="ECO:0000256" key="1">
    <source>
        <dbReference type="ARBA" id="ARBA00001931"/>
    </source>
</evidence>
<name>A0A4R3KRD5_9SPHI</name>